<keyword evidence="12" id="KW-1185">Reference proteome</keyword>
<accession>A0A4Q7VW08</accession>
<keyword evidence="5 9" id="KW-0067">ATP-binding</keyword>
<feature type="active site" description="For GATase activity" evidence="8">
    <location>
        <position position="2"/>
    </location>
</feature>
<dbReference type="GO" id="GO:0005524">
    <property type="term" value="F:ATP binding"/>
    <property type="evidence" value="ECO:0007669"/>
    <property type="project" value="UniProtKB-KW"/>
</dbReference>
<dbReference type="InterPro" id="IPR029055">
    <property type="entry name" value="Ntn_hydrolases_N"/>
</dbReference>
<evidence type="ECO:0000256" key="1">
    <source>
        <dbReference type="ARBA" id="ARBA00005187"/>
    </source>
</evidence>
<dbReference type="AlphaFoldDB" id="A0A4Q7VW08"/>
<feature type="binding site" evidence="9">
    <location>
        <position position="287"/>
    </location>
    <ligand>
        <name>ATP</name>
        <dbReference type="ChEBI" id="CHEBI:30616"/>
    </ligand>
</feature>
<evidence type="ECO:0000313" key="11">
    <source>
        <dbReference type="EMBL" id="RZU00783.1"/>
    </source>
</evidence>
<keyword evidence="8" id="KW-0028">Amino-acid biosynthesis</keyword>
<evidence type="ECO:0000256" key="6">
    <source>
        <dbReference type="ARBA" id="ARBA00022962"/>
    </source>
</evidence>
<dbReference type="SUPFAM" id="SSF56235">
    <property type="entry name" value="N-terminal nucleophile aminohydrolases (Ntn hydrolases)"/>
    <property type="match status" value="1"/>
</dbReference>
<keyword evidence="4 9" id="KW-0547">Nucleotide-binding</keyword>
<reference evidence="11 12" key="1">
    <citation type="submission" date="2019-02" db="EMBL/GenBank/DDBJ databases">
        <title>Genomic Encyclopedia of Type Strains, Phase IV (KMG-IV): sequencing the most valuable type-strain genomes for metagenomic binning, comparative biology and taxonomic classification.</title>
        <authorList>
            <person name="Goeker M."/>
        </authorList>
    </citation>
    <scope>NUCLEOTIDE SEQUENCE [LARGE SCALE GENOMIC DNA]</scope>
    <source>
        <strain evidence="11 12">DSM 19570</strain>
    </source>
</reference>
<dbReference type="EC" id="6.3.5.4" evidence="3"/>
<dbReference type="GO" id="GO:0004066">
    <property type="term" value="F:asparagine synthase (glutamine-hydrolyzing) activity"/>
    <property type="evidence" value="ECO:0007669"/>
    <property type="project" value="UniProtKB-EC"/>
</dbReference>
<dbReference type="NCBIfam" id="TIGR01536">
    <property type="entry name" value="asn_synth_AEB"/>
    <property type="match status" value="1"/>
</dbReference>
<sequence>MCGISGIFNLDGAPVDRDRLQSMTDTLHHRGPDGSGLFVDGAIGLGHRRLSIIDLEGGSQPIGNEDDSIQVVFNGEIYNFIELRDELIAAGHRFKTRSDTEVIVHAYEQWGTDCLNRFNGMFSFALWDGRERRLFLARDHLGVKPLYYHRTGNTLLFGSEVKSLLSYPDCTRDVDLRALGELFTFRYVPSPRTLFSGISKLPPGHFMVADQAGISIRRFWNWVPKHLSDPNEGALIEEYLELVDSAVRLQLRSDVPVGLFLSSGVDSASLLSAMRRQLTGRIHTFTIGFEGGEKSNETDDASDLARHFGTDHEQMIVGASDYEQYFERYMWDLEEPVGNESAAAFYFVSLIASRRVKVVLTGQGADEPWAGYQRHLGVQLSESYRRLPRWLTGGLIKPAVQALPRNERLKRGVATLDEPDDLTRFTKIYSFFTPEMRSRLFSQDMRAEIGYQAYEAREALAHLQRDVASMDPVSQMLYMDTRASLPDDLLMVNDKMSMANSIESRVPFLDRRLVEFVETLPTRYKLRSSSGKYLHKKALERWLPPAVVHRKKKGFDNPVQQWLRSKLLQHVESALFSADSSIRQYFDVDYVRRLVDLHGQGRENYMRHIYLLVSFEMWHRRFMRGA</sequence>
<comment type="pathway">
    <text evidence="1">Amino-acid biosynthesis; L-asparagine biosynthesis; L-asparagine from L-aspartate (L-Gln route): step 1/1.</text>
</comment>
<protein>
    <recommendedName>
        <fullName evidence="3">asparagine synthase (glutamine-hydrolyzing)</fullName>
        <ecNumber evidence="3">6.3.5.4</ecNumber>
    </recommendedName>
</protein>
<dbReference type="InterPro" id="IPR006426">
    <property type="entry name" value="Asn_synth_AEB"/>
</dbReference>
<name>A0A4Q7VW08_9BURK</name>
<dbReference type="InterPro" id="IPR033738">
    <property type="entry name" value="AsnB_N"/>
</dbReference>
<dbReference type="PROSITE" id="PS51278">
    <property type="entry name" value="GATASE_TYPE_2"/>
    <property type="match status" value="1"/>
</dbReference>
<comment type="similarity">
    <text evidence="2">Belongs to the asparagine synthetase family.</text>
</comment>
<gene>
    <name evidence="11" type="ORF">EV670_1496</name>
</gene>
<dbReference type="CDD" id="cd01991">
    <property type="entry name" value="Asn_synthase_B_C"/>
    <property type="match status" value="1"/>
</dbReference>
<proteinExistence type="inferred from homology"/>
<dbReference type="InterPro" id="IPR014729">
    <property type="entry name" value="Rossmann-like_a/b/a_fold"/>
</dbReference>
<dbReference type="InterPro" id="IPR001962">
    <property type="entry name" value="Asn_synthase"/>
</dbReference>
<dbReference type="CDD" id="cd00712">
    <property type="entry name" value="AsnB"/>
    <property type="match status" value="1"/>
</dbReference>
<evidence type="ECO:0000256" key="9">
    <source>
        <dbReference type="PIRSR" id="PIRSR001589-2"/>
    </source>
</evidence>
<dbReference type="InterPro" id="IPR051786">
    <property type="entry name" value="ASN_synthetase/amidase"/>
</dbReference>
<dbReference type="Gene3D" id="3.40.50.620">
    <property type="entry name" value="HUPs"/>
    <property type="match status" value="1"/>
</dbReference>
<evidence type="ECO:0000256" key="7">
    <source>
        <dbReference type="ARBA" id="ARBA00048741"/>
    </source>
</evidence>
<keyword evidence="8" id="KW-0061">Asparagine biosynthesis</keyword>
<dbReference type="PANTHER" id="PTHR43284:SF1">
    <property type="entry name" value="ASPARAGINE SYNTHETASE"/>
    <property type="match status" value="1"/>
</dbReference>
<comment type="catalytic activity">
    <reaction evidence="7">
        <text>L-aspartate + L-glutamine + ATP + H2O = L-asparagine + L-glutamate + AMP + diphosphate + H(+)</text>
        <dbReference type="Rhea" id="RHEA:12228"/>
        <dbReference type="ChEBI" id="CHEBI:15377"/>
        <dbReference type="ChEBI" id="CHEBI:15378"/>
        <dbReference type="ChEBI" id="CHEBI:29985"/>
        <dbReference type="ChEBI" id="CHEBI:29991"/>
        <dbReference type="ChEBI" id="CHEBI:30616"/>
        <dbReference type="ChEBI" id="CHEBI:33019"/>
        <dbReference type="ChEBI" id="CHEBI:58048"/>
        <dbReference type="ChEBI" id="CHEBI:58359"/>
        <dbReference type="ChEBI" id="CHEBI:456215"/>
        <dbReference type="EC" id="6.3.5.4"/>
    </reaction>
</comment>
<dbReference type="Gene3D" id="3.60.20.10">
    <property type="entry name" value="Glutamine Phosphoribosylpyrophosphate, subunit 1, domain 1"/>
    <property type="match status" value="1"/>
</dbReference>
<evidence type="ECO:0000313" key="12">
    <source>
        <dbReference type="Proteomes" id="UP000293671"/>
    </source>
</evidence>
<comment type="caution">
    <text evidence="11">The sequence shown here is derived from an EMBL/GenBank/DDBJ whole genome shotgun (WGS) entry which is preliminary data.</text>
</comment>
<dbReference type="Pfam" id="PF13537">
    <property type="entry name" value="GATase_7"/>
    <property type="match status" value="1"/>
</dbReference>
<dbReference type="PIRSF" id="PIRSF001589">
    <property type="entry name" value="Asn_synthetase_glu-h"/>
    <property type="match status" value="1"/>
</dbReference>
<evidence type="ECO:0000259" key="10">
    <source>
        <dbReference type="PROSITE" id="PS51278"/>
    </source>
</evidence>
<dbReference type="SUPFAM" id="SSF52402">
    <property type="entry name" value="Adenine nucleotide alpha hydrolases-like"/>
    <property type="match status" value="1"/>
</dbReference>
<dbReference type="InterPro" id="IPR017932">
    <property type="entry name" value="GATase_2_dom"/>
</dbReference>
<dbReference type="GO" id="GO:0005829">
    <property type="term" value="C:cytosol"/>
    <property type="evidence" value="ECO:0007669"/>
    <property type="project" value="TreeGrafter"/>
</dbReference>
<dbReference type="Pfam" id="PF00733">
    <property type="entry name" value="Asn_synthase"/>
    <property type="match status" value="1"/>
</dbReference>
<evidence type="ECO:0000256" key="3">
    <source>
        <dbReference type="ARBA" id="ARBA00012737"/>
    </source>
</evidence>
<evidence type="ECO:0000256" key="8">
    <source>
        <dbReference type="PIRSR" id="PIRSR001589-1"/>
    </source>
</evidence>
<evidence type="ECO:0000256" key="2">
    <source>
        <dbReference type="ARBA" id="ARBA00005752"/>
    </source>
</evidence>
<evidence type="ECO:0000256" key="5">
    <source>
        <dbReference type="ARBA" id="ARBA00022840"/>
    </source>
</evidence>
<dbReference type="EMBL" id="SHKP01000005">
    <property type="protein sequence ID" value="RZU00783.1"/>
    <property type="molecule type" value="Genomic_DNA"/>
</dbReference>
<keyword evidence="6 8" id="KW-0315">Glutamine amidotransferase</keyword>
<dbReference type="Proteomes" id="UP000293671">
    <property type="component" value="Unassembled WGS sequence"/>
</dbReference>
<dbReference type="PANTHER" id="PTHR43284">
    <property type="entry name" value="ASPARAGINE SYNTHETASE (GLUTAMINE-HYDROLYZING)"/>
    <property type="match status" value="1"/>
</dbReference>
<feature type="domain" description="Glutamine amidotransferase type-2" evidence="10">
    <location>
        <begin position="2"/>
        <end position="212"/>
    </location>
</feature>
<feature type="binding site" evidence="9">
    <location>
        <position position="99"/>
    </location>
    <ligand>
        <name>L-glutamine</name>
        <dbReference type="ChEBI" id="CHEBI:58359"/>
    </ligand>
</feature>
<organism evidence="11 12">
    <name type="scientific">Rivibacter subsaxonicus</name>
    <dbReference type="NCBI Taxonomy" id="457575"/>
    <lineage>
        <taxon>Bacteria</taxon>
        <taxon>Pseudomonadati</taxon>
        <taxon>Pseudomonadota</taxon>
        <taxon>Betaproteobacteria</taxon>
        <taxon>Burkholderiales</taxon>
        <taxon>Rivibacter</taxon>
    </lineage>
</organism>
<evidence type="ECO:0000256" key="4">
    <source>
        <dbReference type="ARBA" id="ARBA00022741"/>
    </source>
</evidence>
<dbReference type="GO" id="GO:0006529">
    <property type="term" value="P:asparagine biosynthetic process"/>
    <property type="evidence" value="ECO:0007669"/>
    <property type="project" value="UniProtKB-KW"/>
</dbReference>